<gene>
    <name evidence="1" type="ORF">SAMN04488122_4199</name>
</gene>
<keyword evidence="2" id="KW-1185">Reference proteome</keyword>
<dbReference type="AlphaFoldDB" id="A0A1I0S6V7"/>
<evidence type="ECO:0008006" key="3">
    <source>
        <dbReference type="Google" id="ProtNLM"/>
    </source>
</evidence>
<accession>A0A1I0S6V7</accession>
<organism evidence="1 2">
    <name type="scientific">Chitinophaga arvensicola</name>
    <dbReference type="NCBI Taxonomy" id="29529"/>
    <lineage>
        <taxon>Bacteria</taxon>
        <taxon>Pseudomonadati</taxon>
        <taxon>Bacteroidota</taxon>
        <taxon>Chitinophagia</taxon>
        <taxon>Chitinophagales</taxon>
        <taxon>Chitinophagaceae</taxon>
        <taxon>Chitinophaga</taxon>
    </lineage>
</organism>
<dbReference type="EMBL" id="FOJG01000002">
    <property type="protein sequence ID" value="SEW51307.1"/>
    <property type="molecule type" value="Genomic_DNA"/>
</dbReference>
<dbReference type="InterPro" id="IPR012348">
    <property type="entry name" value="RNR-like"/>
</dbReference>
<dbReference type="STRING" id="29529.SAMN04488122_4199"/>
<evidence type="ECO:0000313" key="2">
    <source>
        <dbReference type="Proteomes" id="UP000199310"/>
    </source>
</evidence>
<reference evidence="2" key="1">
    <citation type="submission" date="2016-10" db="EMBL/GenBank/DDBJ databases">
        <authorList>
            <person name="Varghese N."/>
            <person name="Submissions S."/>
        </authorList>
    </citation>
    <scope>NUCLEOTIDE SEQUENCE [LARGE SCALE GENOMIC DNA]</scope>
    <source>
        <strain evidence="2">DSM 3695</strain>
    </source>
</reference>
<proteinExistence type="predicted"/>
<dbReference type="Proteomes" id="UP000199310">
    <property type="component" value="Unassembled WGS sequence"/>
</dbReference>
<sequence>MINYHLLCNTKYFPNNKSGVPEAPRTSYTQKSLIMYSNKQWIDYFAHNAQQERINWQLPATLTPSERKNILKSLQAWQLGETSDGSHLIRATEIYARKLQDPDYVIPIKQFICEEQKHGNNLGRYLDAIGEKRIKKDWGDTLFRKARYFNSSLEIWTITVLVVESTAQVFYQSLKDATECQLLQQICTDILIDEAAHIRFQVERLAAMLQGKSITARAFRALLYKCCFVFTTSLVWFAHRQLFRAGGNTFSSYLRKMTYKYRKIFRQILPVHTPFTTMAASSPGGS</sequence>
<dbReference type="SUPFAM" id="SSF47240">
    <property type="entry name" value="Ferritin-like"/>
    <property type="match status" value="1"/>
</dbReference>
<dbReference type="CDD" id="cd00657">
    <property type="entry name" value="Ferritin_like"/>
    <property type="match status" value="1"/>
</dbReference>
<name>A0A1I0S6V7_9BACT</name>
<evidence type="ECO:0000313" key="1">
    <source>
        <dbReference type="EMBL" id="SEW51307.1"/>
    </source>
</evidence>
<protein>
    <recommendedName>
        <fullName evidence="3">Ferritin-like domain-containing protein</fullName>
    </recommendedName>
</protein>
<dbReference type="InterPro" id="IPR009078">
    <property type="entry name" value="Ferritin-like_SF"/>
</dbReference>
<dbReference type="Gene3D" id="1.10.620.20">
    <property type="entry name" value="Ribonucleotide Reductase, subunit A"/>
    <property type="match status" value="1"/>
</dbReference>
<dbReference type="GO" id="GO:0016491">
    <property type="term" value="F:oxidoreductase activity"/>
    <property type="evidence" value="ECO:0007669"/>
    <property type="project" value="InterPro"/>
</dbReference>